<dbReference type="EMBL" id="JAUSVO010000001">
    <property type="protein sequence ID" value="MDQ0435927.1"/>
    <property type="molecule type" value="Genomic_DNA"/>
</dbReference>
<reference evidence="1 2" key="1">
    <citation type="submission" date="2023-07" db="EMBL/GenBank/DDBJ databases">
        <title>Genomic Encyclopedia of Type Strains, Phase IV (KMG-IV): sequencing the most valuable type-strain genomes for metagenomic binning, comparative biology and taxonomic classification.</title>
        <authorList>
            <person name="Goeker M."/>
        </authorList>
    </citation>
    <scope>NUCLEOTIDE SEQUENCE [LARGE SCALE GENOMIC DNA]</scope>
    <source>
        <strain evidence="1 2">B6-8</strain>
    </source>
</reference>
<keyword evidence="2" id="KW-1185">Reference proteome</keyword>
<protein>
    <submittedName>
        <fullName evidence="1">Uncharacterized protein</fullName>
    </submittedName>
</protein>
<gene>
    <name evidence="1" type="ORF">QO014_000297</name>
</gene>
<organism evidence="1 2">
    <name type="scientific">Kaistia dalseonensis</name>
    <dbReference type="NCBI Taxonomy" id="410840"/>
    <lineage>
        <taxon>Bacteria</taxon>
        <taxon>Pseudomonadati</taxon>
        <taxon>Pseudomonadota</taxon>
        <taxon>Alphaproteobacteria</taxon>
        <taxon>Hyphomicrobiales</taxon>
        <taxon>Kaistiaceae</taxon>
        <taxon>Kaistia</taxon>
    </lineage>
</organism>
<evidence type="ECO:0000313" key="1">
    <source>
        <dbReference type="EMBL" id="MDQ0435927.1"/>
    </source>
</evidence>
<sequence length="52" mass="5565">MPRGTVMSNLGATRKRLAFLVDLAIATSGERIDMDAEVSIGADNCPECIQNL</sequence>
<dbReference type="RefSeq" id="WP_266346880.1">
    <property type="nucleotide sequence ID" value="NZ_JAPKNG010000001.1"/>
</dbReference>
<accession>A0ABU0H1L5</accession>
<name>A0ABU0H1L5_9HYPH</name>
<dbReference type="Proteomes" id="UP001241603">
    <property type="component" value="Unassembled WGS sequence"/>
</dbReference>
<comment type="caution">
    <text evidence="1">The sequence shown here is derived from an EMBL/GenBank/DDBJ whole genome shotgun (WGS) entry which is preliminary data.</text>
</comment>
<evidence type="ECO:0000313" key="2">
    <source>
        <dbReference type="Proteomes" id="UP001241603"/>
    </source>
</evidence>
<proteinExistence type="predicted"/>